<feature type="non-terminal residue" evidence="1">
    <location>
        <position position="1"/>
    </location>
</feature>
<evidence type="ECO:0000313" key="1">
    <source>
        <dbReference type="EMBL" id="MDC9591566.1"/>
    </source>
</evidence>
<sequence>STNLFIACSSPELFSAFTKTLLPEQASRQFLIQNSGYLANFHQSIKSLLLIRFKKHRILGIPNSIMR</sequence>
<dbReference type="RefSeq" id="WP_273556780.1">
    <property type="nucleotide sequence ID" value="NZ_JAQRFI010000103.1"/>
</dbReference>
<gene>
    <name evidence="1" type="ORF">PSI23_20345</name>
</gene>
<organism evidence="1 2">
    <name type="scientific">Xenorhabdus yunnanensis</name>
    <dbReference type="NCBI Taxonomy" id="3025878"/>
    <lineage>
        <taxon>Bacteria</taxon>
        <taxon>Pseudomonadati</taxon>
        <taxon>Pseudomonadota</taxon>
        <taxon>Gammaproteobacteria</taxon>
        <taxon>Enterobacterales</taxon>
        <taxon>Morganellaceae</taxon>
        <taxon>Xenorhabdus</taxon>
    </lineage>
</organism>
<dbReference type="Proteomes" id="UP001217178">
    <property type="component" value="Unassembled WGS sequence"/>
</dbReference>
<accession>A0ABT5LKA9</accession>
<reference evidence="1 2" key="1">
    <citation type="submission" date="2023-02" db="EMBL/GenBank/DDBJ databases">
        <title>Entomopathogenic bacteria.</title>
        <authorList>
            <person name="Machado R.A."/>
        </authorList>
    </citation>
    <scope>NUCLEOTIDE SEQUENCE [LARGE SCALE GENOMIC DNA]</scope>
    <source>
        <strain evidence="1 2">XENO-10</strain>
    </source>
</reference>
<protein>
    <submittedName>
        <fullName evidence="1">Uncharacterized protein</fullName>
    </submittedName>
</protein>
<keyword evidence="2" id="KW-1185">Reference proteome</keyword>
<evidence type="ECO:0000313" key="2">
    <source>
        <dbReference type="Proteomes" id="UP001217178"/>
    </source>
</evidence>
<proteinExistence type="predicted"/>
<name>A0ABT5LKA9_9GAMM</name>
<comment type="caution">
    <text evidence="1">The sequence shown here is derived from an EMBL/GenBank/DDBJ whole genome shotgun (WGS) entry which is preliminary data.</text>
</comment>
<dbReference type="EMBL" id="JAQRFI010000103">
    <property type="protein sequence ID" value="MDC9591566.1"/>
    <property type="molecule type" value="Genomic_DNA"/>
</dbReference>